<evidence type="ECO:0000313" key="3">
    <source>
        <dbReference type="Proteomes" id="UP000541444"/>
    </source>
</evidence>
<comment type="caution">
    <text evidence="2">The sequence shown here is derived from an EMBL/GenBank/DDBJ whole genome shotgun (WGS) entry which is preliminary data.</text>
</comment>
<accession>A0A7J7L8R6</accession>
<evidence type="ECO:0000313" key="2">
    <source>
        <dbReference type="EMBL" id="KAF6138959.1"/>
    </source>
</evidence>
<evidence type="ECO:0000256" key="1">
    <source>
        <dbReference type="SAM" id="Phobius"/>
    </source>
</evidence>
<sequence>SSSLAHLGSNWVWAILVCCLRVWWLVLLISGMERGSRPPRPSSFLVVIPYRAQPSSFRCGFVVVIDFGRLGFGGGGV</sequence>
<keyword evidence="1" id="KW-1133">Transmembrane helix</keyword>
<feature type="non-terminal residue" evidence="2">
    <location>
        <position position="1"/>
    </location>
</feature>
<dbReference type="AlphaFoldDB" id="A0A7J7L8R6"/>
<dbReference type="EMBL" id="JACGCM010002536">
    <property type="protein sequence ID" value="KAF6138959.1"/>
    <property type="molecule type" value="Genomic_DNA"/>
</dbReference>
<feature type="transmembrane region" description="Helical" evidence="1">
    <location>
        <begin position="12"/>
        <end position="30"/>
    </location>
</feature>
<dbReference type="Proteomes" id="UP000541444">
    <property type="component" value="Unassembled WGS sequence"/>
</dbReference>
<name>A0A7J7L8R6_9MAGN</name>
<proteinExistence type="predicted"/>
<gene>
    <name evidence="2" type="ORF">GIB67_023083</name>
</gene>
<keyword evidence="1" id="KW-0472">Membrane</keyword>
<organism evidence="2 3">
    <name type="scientific">Kingdonia uniflora</name>
    <dbReference type="NCBI Taxonomy" id="39325"/>
    <lineage>
        <taxon>Eukaryota</taxon>
        <taxon>Viridiplantae</taxon>
        <taxon>Streptophyta</taxon>
        <taxon>Embryophyta</taxon>
        <taxon>Tracheophyta</taxon>
        <taxon>Spermatophyta</taxon>
        <taxon>Magnoliopsida</taxon>
        <taxon>Ranunculales</taxon>
        <taxon>Circaeasteraceae</taxon>
        <taxon>Kingdonia</taxon>
    </lineage>
</organism>
<protein>
    <submittedName>
        <fullName evidence="2">Uncharacterized protein</fullName>
    </submittedName>
</protein>
<keyword evidence="3" id="KW-1185">Reference proteome</keyword>
<reference evidence="2 3" key="1">
    <citation type="journal article" date="2020" name="IScience">
        <title>Genome Sequencing of the Endangered Kingdonia uniflora (Circaeasteraceae, Ranunculales) Reveals Potential Mechanisms of Evolutionary Specialization.</title>
        <authorList>
            <person name="Sun Y."/>
            <person name="Deng T."/>
            <person name="Zhang A."/>
            <person name="Moore M.J."/>
            <person name="Landis J.B."/>
            <person name="Lin N."/>
            <person name="Zhang H."/>
            <person name="Zhang X."/>
            <person name="Huang J."/>
            <person name="Zhang X."/>
            <person name="Sun H."/>
            <person name="Wang H."/>
        </authorList>
    </citation>
    <scope>NUCLEOTIDE SEQUENCE [LARGE SCALE GENOMIC DNA]</scope>
    <source>
        <strain evidence="2">TB1705</strain>
        <tissue evidence="2">Leaf</tissue>
    </source>
</reference>
<keyword evidence="1" id="KW-0812">Transmembrane</keyword>